<organism evidence="4 5">
    <name type="scientific">Capronia epimyces CBS 606.96</name>
    <dbReference type="NCBI Taxonomy" id="1182542"/>
    <lineage>
        <taxon>Eukaryota</taxon>
        <taxon>Fungi</taxon>
        <taxon>Dikarya</taxon>
        <taxon>Ascomycota</taxon>
        <taxon>Pezizomycotina</taxon>
        <taxon>Eurotiomycetes</taxon>
        <taxon>Chaetothyriomycetidae</taxon>
        <taxon>Chaetothyriales</taxon>
        <taxon>Herpotrichiellaceae</taxon>
        <taxon>Capronia</taxon>
    </lineage>
</organism>
<name>W9Z3A5_9EURO</name>
<dbReference type="InterPro" id="IPR036264">
    <property type="entry name" value="Bact_exopeptidase_dim_dom"/>
</dbReference>
<dbReference type="Gene3D" id="3.30.70.360">
    <property type="match status" value="1"/>
</dbReference>
<keyword evidence="5" id="KW-1185">Reference proteome</keyword>
<accession>W9Z3A5</accession>
<evidence type="ECO:0000313" key="5">
    <source>
        <dbReference type="Proteomes" id="UP000019478"/>
    </source>
</evidence>
<comment type="caution">
    <text evidence="4">The sequence shown here is derived from an EMBL/GenBank/DDBJ whole genome shotgun (WGS) entry which is preliminary data.</text>
</comment>
<proteinExistence type="inferred from homology"/>
<evidence type="ECO:0000259" key="3">
    <source>
        <dbReference type="Pfam" id="PF07687"/>
    </source>
</evidence>
<dbReference type="Pfam" id="PF07687">
    <property type="entry name" value="M20_dimer"/>
    <property type="match status" value="1"/>
</dbReference>
<dbReference type="Proteomes" id="UP000019478">
    <property type="component" value="Unassembled WGS sequence"/>
</dbReference>
<evidence type="ECO:0000256" key="2">
    <source>
        <dbReference type="ARBA" id="ARBA00022801"/>
    </source>
</evidence>
<dbReference type="InterPro" id="IPR011650">
    <property type="entry name" value="Peptidase_M20_dimer"/>
</dbReference>
<evidence type="ECO:0000313" key="4">
    <source>
        <dbReference type="EMBL" id="EXJ88979.1"/>
    </source>
</evidence>
<dbReference type="GeneID" id="19166176"/>
<dbReference type="EMBL" id="AMGY01000002">
    <property type="protein sequence ID" value="EXJ88979.1"/>
    <property type="molecule type" value="Genomic_DNA"/>
</dbReference>
<protein>
    <recommendedName>
        <fullName evidence="3">Peptidase M20 dimerisation domain-containing protein</fullName>
    </recommendedName>
</protein>
<feature type="domain" description="Peptidase M20 dimerisation" evidence="3">
    <location>
        <begin position="245"/>
        <end position="334"/>
    </location>
</feature>
<dbReference type="NCBIfam" id="TIGR01879">
    <property type="entry name" value="hydantase"/>
    <property type="match status" value="1"/>
</dbReference>
<sequence length="461" mass="50534">MAVNGVNGVNGTRSKHDASALKVNQSRLMDAIHSGCKYGAAHRYGDHPTETGMARLSLNDADKQIREWFISTAQSLNCKTSIDQMGNLFAIRPGKNAEAPPIMMGSHLDTQPTGGRYDGILGVNAGLEVLKVLHENNVETEGSIGVVNWTNEEGARFPMMAVASGVWAEAIPLETAWNLEEVSPGEDGHRRTMKQELERIGYLGSQPASYRTTPIACHFELHIEQGPSLETERRKVGVVKGVQAFKWFEITVRGRDTHAGTTPFYARMDSMLCAAKLIVEANAIAKKFGGLATTGILNGQPGSINTMAHTVTFSLDIRHVEDDKLAEIEQACREGFMRISEKESEKGCKVEWKELVNSPAVKFHPDCIAAVEASTKEVCQDLPVTAEDGEMWRYMISGAGHDSCYTNRRCPTSMIFTPTKDGISHNPQEYCSPEDCAIGAQVLLGAVLRYDKLRAERGDFS</sequence>
<dbReference type="CDD" id="cd03884">
    <property type="entry name" value="M20_bAS"/>
    <property type="match status" value="1"/>
</dbReference>
<comment type="similarity">
    <text evidence="1">Belongs to the peptidase M20A family.</text>
</comment>
<dbReference type="PIRSF" id="PIRSF001235">
    <property type="entry name" value="Amidase_carbamoylase"/>
    <property type="match status" value="1"/>
</dbReference>
<dbReference type="OrthoDB" id="4676at2759"/>
<dbReference type="Pfam" id="PF01546">
    <property type="entry name" value="Peptidase_M20"/>
    <property type="match status" value="1"/>
</dbReference>
<dbReference type="InterPro" id="IPR010158">
    <property type="entry name" value="Amidase_Cbmase"/>
</dbReference>
<dbReference type="GO" id="GO:0016813">
    <property type="term" value="F:hydrolase activity, acting on carbon-nitrogen (but not peptide) bonds, in linear amidines"/>
    <property type="evidence" value="ECO:0007669"/>
    <property type="project" value="InterPro"/>
</dbReference>
<dbReference type="STRING" id="1182542.W9Z3A5"/>
<dbReference type="Gene3D" id="3.40.630.10">
    <property type="entry name" value="Zn peptidases"/>
    <property type="match status" value="1"/>
</dbReference>
<dbReference type="InterPro" id="IPR002933">
    <property type="entry name" value="Peptidase_M20"/>
</dbReference>
<keyword evidence="2" id="KW-0378">Hydrolase</keyword>
<dbReference type="PANTHER" id="PTHR32494">
    <property type="entry name" value="ALLANTOATE DEIMINASE-RELATED"/>
    <property type="match status" value="1"/>
</dbReference>
<dbReference type="AlphaFoldDB" id="W9Z3A5"/>
<dbReference type="SUPFAM" id="SSF55031">
    <property type="entry name" value="Bacterial exopeptidase dimerisation domain"/>
    <property type="match status" value="1"/>
</dbReference>
<dbReference type="RefSeq" id="XP_007730376.1">
    <property type="nucleotide sequence ID" value="XM_007732186.1"/>
</dbReference>
<dbReference type="PANTHER" id="PTHR32494:SF5">
    <property type="entry name" value="ALLANTOATE AMIDOHYDROLASE"/>
    <property type="match status" value="1"/>
</dbReference>
<dbReference type="SUPFAM" id="SSF53187">
    <property type="entry name" value="Zn-dependent exopeptidases"/>
    <property type="match status" value="1"/>
</dbReference>
<dbReference type="HOGENOM" id="CLU_024588_2_0_1"/>
<evidence type="ECO:0000256" key="1">
    <source>
        <dbReference type="ARBA" id="ARBA00006247"/>
    </source>
</evidence>
<dbReference type="eggNOG" id="ENOG502QPR4">
    <property type="taxonomic scope" value="Eukaryota"/>
</dbReference>
<reference evidence="4 5" key="1">
    <citation type="submission" date="2013-03" db="EMBL/GenBank/DDBJ databases">
        <title>The Genome Sequence of Capronia epimyces CBS 606.96.</title>
        <authorList>
            <consortium name="The Broad Institute Genomics Platform"/>
            <person name="Cuomo C."/>
            <person name="de Hoog S."/>
            <person name="Gorbushina A."/>
            <person name="Walker B."/>
            <person name="Young S.K."/>
            <person name="Zeng Q."/>
            <person name="Gargeya S."/>
            <person name="Fitzgerald M."/>
            <person name="Haas B."/>
            <person name="Abouelleil A."/>
            <person name="Allen A.W."/>
            <person name="Alvarado L."/>
            <person name="Arachchi H.M."/>
            <person name="Berlin A.M."/>
            <person name="Chapman S.B."/>
            <person name="Gainer-Dewar J."/>
            <person name="Goldberg J."/>
            <person name="Griggs A."/>
            <person name="Gujja S."/>
            <person name="Hansen M."/>
            <person name="Howarth C."/>
            <person name="Imamovic A."/>
            <person name="Ireland A."/>
            <person name="Larimer J."/>
            <person name="McCowan C."/>
            <person name="Murphy C."/>
            <person name="Pearson M."/>
            <person name="Poon T.W."/>
            <person name="Priest M."/>
            <person name="Roberts A."/>
            <person name="Saif S."/>
            <person name="Shea T."/>
            <person name="Sisk P."/>
            <person name="Sykes S."/>
            <person name="Wortman J."/>
            <person name="Nusbaum C."/>
            <person name="Birren B."/>
        </authorList>
    </citation>
    <scope>NUCLEOTIDE SEQUENCE [LARGE SCALE GENOMIC DNA]</scope>
    <source>
        <strain evidence="4 5">CBS 606.96</strain>
    </source>
</reference>
<gene>
    <name evidence="4" type="ORF">A1O3_02043</name>
</gene>